<keyword evidence="3 7" id="KW-0812">Transmembrane</keyword>
<dbReference type="AlphaFoldDB" id="A0A3Q2YVF6"/>
<feature type="transmembrane region" description="Helical" evidence="7">
    <location>
        <begin position="12"/>
        <end position="32"/>
    </location>
</feature>
<dbReference type="GO" id="GO:0005783">
    <property type="term" value="C:endoplasmic reticulum"/>
    <property type="evidence" value="ECO:0007669"/>
    <property type="project" value="TreeGrafter"/>
</dbReference>
<keyword evidence="10" id="KW-1185">Reference proteome</keyword>
<reference evidence="9" key="1">
    <citation type="submission" date="2025-08" db="UniProtKB">
        <authorList>
            <consortium name="Ensembl"/>
        </authorList>
    </citation>
    <scope>IDENTIFICATION</scope>
</reference>
<organism evidence="9 10">
    <name type="scientific">Hippocampus comes</name>
    <name type="common">Tiger tail seahorse</name>
    <dbReference type="NCBI Taxonomy" id="109280"/>
    <lineage>
        <taxon>Eukaryota</taxon>
        <taxon>Metazoa</taxon>
        <taxon>Chordata</taxon>
        <taxon>Craniata</taxon>
        <taxon>Vertebrata</taxon>
        <taxon>Euteleostomi</taxon>
        <taxon>Actinopterygii</taxon>
        <taxon>Neopterygii</taxon>
        <taxon>Teleostei</taxon>
        <taxon>Neoteleostei</taxon>
        <taxon>Acanthomorphata</taxon>
        <taxon>Syngnathiaria</taxon>
        <taxon>Syngnathiformes</taxon>
        <taxon>Syngnathoidei</taxon>
        <taxon>Syngnathidae</taxon>
        <taxon>Hippocampus</taxon>
    </lineage>
</organism>
<keyword evidence="5 7" id="KW-0472">Membrane</keyword>
<dbReference type="OMA" id="HGERELW"/>
<comment type="domain">
    <text evidence="7">The DHHC domain is required for palmitoyltransferase activity.</text>
</comment>
<evidence type="ECO:0000259" key="8">
    <source>
        <dbReference type="Pfam" id="PF01529"/>
    </source>
</evidence>
<dbReference type="GeneTree" id="ENSGT00940000158006"/>
<dbReference type="STRING" id="109280.ENSHCOP00000022945"/>
<dbReference type="PANTHER" id="PTHR22883:SF11">
    <property type="entry name" value="PALMITOYLTRANSFERASE ZDHHC21"/>
    <property type="match status" value="1"/>
</dbReference>
<dbReference type="GeneID" id="109508396"/>
<evidence type="ECO:0000256" key="2">
    <source>
        <dbReference type="ARBA" id="ARBA00022679"/>
    </source>
</evidence>
<evidence type="ECO:0000256" key="3">
    <source>
        <dbReference type="ARBA" id="ARBA00022692"/>
    </source>
</evidence>
<evidence type="ECO:0000256" key="4">
    <source>
        <dbReference type="ARBA" id="ARBA00022989"/>
    </source>
</evidence>
<accession>A0A3Q2YVF6</accession>
<name>A0A3Q2YVF6_HIPCM</name>
<evidence type="ECO:0000313" key="10">
    <source>
        <dbReference type="Proteomes" id="UP000264820"/>
    </source>
</evidence>
<dbReference type="Proteomes" id="UP000264820">
    <property type="component" value="Unplaced"/>
</dbReference>
<keyword evidence="2 7" id="KW-0808">Transferase</keyword>
<comment type="subcellular location">
    <subcellularLocation>
        <location evidence="1">Membrane</location>
        <topology evidence="1">Multi-pass membrane protein</topology>
    </subcellularLocation>
</comment>
<comment type="catalytic activity">
    <reaction evidence="7">
        <text>L-cysteinyl-[protein] + hexadecanoyl-CoA = S-hexadecanoyl-L-cysteinyl-[protein] + CoA</text>
        <dbReference type="Rhea" id="RHEA:36683"/>
        <dbReference type="Rhea" id="RHEA-COMP:10131"/>
        <dbReference type="Rhea" id="RHEA-COMP:11032"/>
        <dbReference type="ChEBI" id="CHEBI:29950"/>
        <dbReference type="ChEBI" id="CHEBI:57287"/>
        <dbReference type="ChEBI" id="CHEBI:57379"/>
        <dbReference type="ChEBI" id="CHEBI:74151"/>
        <dbReference type="EC" id="2.3.1.225"/>
    </reaction>
</comment>
<reference evidence="9" key="2">
    <citation type="submission" date="2025-09" db="UniProtKB">
        <authorList>
            <consortium name="Ensembl"/>
        </authorList>
    </citation>
    <scope>IDENTIFICATION</scope>
</reference>
<dbReference type="CTD" id="340481"/>
<dbReference type="EC" id="2.3.1.225" evidence="7"/>
<dbReference type="GO" id="GO:0016020">
    <property type="term" value="C:membrane"/>
    <property type="evidence" value="ECO:0007669"/>
    <property type="project" value="UniProtKB-SubCell"/>
</dbReference>
<dbReference type="GO" id="GO:0006612">
    <property type="term" value="P:protein targeting to membrane"/>
    <property type="evidence" value="ECO:0007669"/>
    <property type="project" value="TreeGrafter"/>
</dbReference>
<dbReference type="GO" id="GO:0005794">
    <property type="term" value="C:Golgi apparatus"/>
    <property type="evidence" value="ECO:0007669"/>
    <property type="project" value="TreeGrafter"/>
</dbReference>
<proteinExistence type="inferred from homology"/>
<dbReference type="Ensembl" id="ENSHCOT00000025536.1">
    <property type="protein sequence ID" value="ENSHCOP00000022945.1"/>
    <property type="gene ID" value="ENSHCOG00000011062.1"/>
</dbReference>
<feature type="transmembrane region" description="Helical" evidence="7">
    <location>
        <begin position="44"/>
        <end position="65"/>
    </location>
</feature>
<evidence type="ECO:0000256" key="7">
    <source>
        <dbReference type="RuleBase" id="RU079119"/>
    </source>
</evidence>
<keyword evidence="4 7" id="KW-1133">Transmembrane helix</keyword>
<evidence type="ECO:0000256" key="5">
    <source>
        <dbReference type="ARBA" id="ARBA00023136"/>
    </source>
</evidence>
<protein>
    <recommendedName>
        <fullName evidence="7">Palmitoyltransferase</fullName>
        <ecNumber evidence="7">2.3.1.225</ecNumber>
    </recommendedName>
</protein>
<dbReference type="RefSeq" id="XP_019713909.1">
    <property type="nucleotide sequence ID" value="XM_019858350.1"/>
</dbReference>
<dbReference type="KEGG" id="hcq:109508396"/>
<dbReference type="RefSeq" id="XP_019713910.1">
    <property type="nucleotide sequence ID" value="XM_019858351.1"/>
</dbReference>
<evidence type="ECO:0000256" key="1">
    <source>
        <dbReference type="ARBA" id="ARBA00004141"/>
    </source>
</evidence>
<keyword evidence="6 7" id="KW-0012">Acyltransferase</keyword>
<dbReference type="Pfam" id="PF01529">
    <property type="entry name" value="DHHC"/>
    <property type="match status" value="1"/>
</dbReference>
<comment type="similarity">
    <text evidence="7">Belongs to the DHHC palmitoyltransferase family.</text>
</comment>
<dbReference type="OrthoDB" id="331948at2759"/>
<dbReference type="GO" id="GO:0019706">
    <property type="term" value="F:protein-cysteine S-palmitoyltransferase activity"/>
    <property type="evidence" value="ECO:0007669"/>
    <property type="project" value="UniProtKB-EC"/>
</dbReference>
<evidence type="ECO:0000313" key="9">
    <source>
        <dbReference type="Ensembl" id="ENSHCOP00000022945.1"/>
    </source>
</evidence>
<sequence>MKLGLHFVVDPMGWLCVSAVFGVWLYNSFFVPKLVLLPHYREGHIPWVIVICYYAASALCFAALFRASTADPGHLPMNPHIPHSEREHWELCNKCNLMRPKRTHHCSRCGHCVRRMDHHCPWINNCVGEDNHWLFLQLCFYTQVLSGFTLVLDFCQYYYFQPLTHLDQEKFTTRHELALLRASALMGVVMFGGMSALFYSQLVGILSDTTTIEKMTPFSSEIHGLRRSWQWALAEVCGTHWKTLWFVPFRSRRGLQAGGSYGDHV</sequence>
<dbReference type="InterPro" id="IPR001594">
    <property type="entry name" value="Palmitoyltrfase_DHHC"/>
</dbReference>
<feature type="domain" description="Palmitoyltransferase DHHC" evidence="8">
    <location>
        <begin position="88"/>
        <end position="216"/>
    </location>
</feature>
<dbReference type="InterPro" id="IPR039859">
    <property type="entry name" value="PFA4/ZDH16/20/ERF2-like"/>
</dbReference>
<dbReference type="PANTHER" id="PTHR22883">
    <property type="entry name" value="ZINC FINGER DHHC DOMAIN CONTAINING PROTEIN"/>
    <property type="match status" value="1"/>
</dbReference>
<evidence type="ECO:0000256" key="6">
    <source>
        <dbReference type="ARBA" id="ARBA00023315"/>
    </source>
</evidence>
<feature type="transmembrane region" description="Helical" evidence="7">
    <location>
        <begin position="179"/>
        <end position="199"/>
    </location>
</feature>
<dbReference type="PROSITE" id="PS50216">
    <property type="entry name" value="DHHC"/>
    <property type="match status" value="1"/>
</dbReference>
<feature type="transmembrane region" description="Helical" evidence="7">
    <location>
        <begin position="138"/>
        <end position="159"/>
    </location>
</feature>